<dbReference type="Proteomes" id="UP000186156">
    <property type="component" value="Unassembled WGS sequence"/>
</dbReference>
<dbReference type="RefSeq" id="WP_234969726.1">
    <property type="nucleotide sequence ID" value="NZ_FTOO01000008.1"/>
</dbReference>
<proteinExistence type="predicted"/>
<evidence type="ECO:0008006" key="3">
    <source>
        <dbReference type="Google" id="ProtNLM"/>
    </source>
</evidence>
<dbReference type="NCBIfam" id="NF047593">
    <property type="entry name" value="IS66_ISAeme5_TnpA"/>
    <property type="match status" value="1"/>
</dbReference>
<name>A0A1N7NIG3_9BACL</name>
<protein>
    <recommendedName>
        <fullName evidence="3">Transposase</fullName>
    </recommendedName>
</protein>
<evidence type="ECO:0000313" key="2">
    <source>
        <dbReference type="Proteomes" id="UP000186156"/>
    </source>
</evidence>
<evidence type="ECO:0000313" key="1">
    <source>
        <dbReference type="EMBL" id="SIS98213.1"/>
    </source>
</evidence>
<dbReference type="EMBL" id="FTOO01000008">
    <property type="protein sequence ID" value="SIS98213.1"/>
    <property type="molecule type" value="Genomic_DNA"/>
</dbReference>
<organism evidence="1 2">
    <name type="scientific">Alicyclobacillus vulcanalis</name>
    <dbReference type="NCBI Taxonomy" id="252246"/>
    <lineage>
        <taxon>Bacteria</taxon>
        <taxon>Bacillati</taxon>
        <taxon>Bacillota</taxon>
        <taxon>Bacilli</taxon>
        <taxon>Bacillales</taxon>
        <taxon>Alicyclobacillaceae</taxon>
        <taxon>Alicyclobacillus</taxon>
    </lineage>
</organism>
<accession>A0A1N7NIG3</accession>
<gene>
    <name evidence="1" type="ORF">SAMN05421799_108162</name>
</gene>
<sequence>MREHMSHQERRELWRERIAAFYDSGLSASQFCAKHGLKPHPFRYWLRRLRNAPLHDAQDAAFVSVVTTSSPSNASRSLLTLRIGSVEIDICPGYDASTVVSGMTARIVTDEDGNTVRVTRQVPERGSRS</sequence>
<dbReference type="AlphaFoldDB" id="A0A1N7NIG3"/>
<reference evidence="2" key="1">
    <citation type="submission" date="2017-01" db="EMBL/GenBank/DDBJ databases">
        <authorList>
            <person name="Varghese N."/>
            <person name="Submissions S."/>
        </authorList>
    </citation>
    <scope>NUCLEOTIDE SEQUENCE [LARGE SCALE GENOMIC DNA]</scope>
    <source>
        <strain evidence="2">DSM 16176</strain>
    </source>
</reference>
<dbReference type="STRING" id="252246.SAMN05421799_108162"/>
<keyword evidence="2" id="KW-1185">Reference proteome</keyword>